<dbReference type="InterPro" id="IPR013382">
    <property type="entry name" value="CRISPR-assoc_prot_Cse2"/>
</dbReference>
<evidence type="ECO:0008006" key="3">
    <source>
        <dbReference type="Google" id="ProtNLM"/>
    </source>
</evidence>
<dbReference type="Proteomes" id="UP001501521">
    <property type="component" value="Unassembled WGS sequence"/>
</dbReference>
<dbReference type="EMBL" id="BAABLV010000034">
    <property type="protein sequence ID" value="GAA4901683.1"/>
    <property type="molecule type" value="Genomic_DNA"/>
</dbReference>
<reference evidence="2" key="1">
    <citation type="journal article" date="2019" name="Int. J. Syst. Evol. Microbiol.">
        <title>The Global Catalogue of Microorganisms (GCM) 10K type strain sequencing project: providing services to taxonomists for standard genome sequencing and annotation.</title>
        <authorList>
            <consortium name="The Broad Institute Genomics Platform"/>
            <consortium name="The Broad Institute Genome Sequencing Center for Infectious Disease"/>
            <person name="Wu L."/>
            <person name="Ma J."/>
        </authorList>
    </citation>
    <scope>NUCLEOTIDE SEQUENCE [LARGE SCALE GENOMIC DNA]</scope>
    <source>
        <strain evidence="2">JCM 19125</strain>
    </source>
</reference>
<sequence>MNGEKFDLARFVNSRIYRLVGSQPGQLSPTGRALLAQLRQAANAEPGTVPAVWTITTEGLPDYLGEVLYRRTETAVHVALTQFALHQQSRRSVMHSTRQRFGTAVRRLANKQAGHDQDPHETPVYRRFSAMLNSTTLPALLAHSRGIIPQLRDEEIPFDYGAYAQDIFWFLTPGRATEVRRRWGRDFHRNTADTADTEISTHDAEGAIQ</sequence>
<dbReference type="CDD" id="cd09731">
    <property type="entry name" value="Cse2_I-E"/>
    <property type="match status" value="1"/>
</dbReference>
<comment type="caution">
    <text evidence="1">The sequence shown here is derived from an EMBL/GenBank/DDBJ whole genome shotgun (WGS) entry which is preliminary data.</text>
</comment>
<keyword evidence="2" id="KW-1185">Reference proteome</keyword>
<organism evidence="1 2">
    <name type="scientific">Tessaracoccus lubricantis</name>
    <dbReference type="NCBI Taxonomy" id="545543"/>
    <lineage>
        <taxon>Bacteria</taxon>
        <taxon>Bacillati</taxon>
        <taxon>Actinomycetota</taxon>
        <taxon>Actinomycetes</taxon>
        <taxon>Propionibacteriales</taxon>
        <taxon>Propionibacteriaceae</taxon>
        <taxon>Tessaracoccus</taxon>
    </lineage>
</organism>
<name>A0ABP9FHD3_9ACTN</name>
<protein>
    <recommendedName>
        <fullName evidence="3">Type I-E CRISPR-associated protein Cse2/CasB</fullName>
    </recommendedName>
</protein>
<dbReference type="Pfam" id="PF09485">
    <property type="entry name" value="CRISPR_Cse2"/>
    <property type="match status" value="1"/>
</dbReference>
<dbReference type="Gene3D" id="1.10.520.40">
    <property type="entry name" value="CRISPR-associated protein Cse2"/>
    <property type="match status" value="1"/>
</dbReference>
<evidence type="ECO:0000313" key="1">
    <source>
        <dbReference type="EMBL" id="GAA4901683.1"/>
    </source>
</evidence>
<accession>A0ABP9FHD3</accession>
<gene>
    <name evidence="1" type="ORF">GCM10025789_20370</name>
</gene>
<dbReference type="RefSeq" id="WP_345582483.1">
    <property type="nucleotide sequence ID" value="NZ_BAABLV010000034.1"/>
</dbReference>
<dbReference type="InterPro" id="IPR038287">
    <property type="entry name" value="Cse2_sf"/>
</dbReference>
<proteinExistence type="predicted"/>
<dbReference type="NCBIfam" id="TIGR02548">
    <property type="entry name" value="casB_cse2"/>
    <property type="match status" value="1"/>
</dbReference>
<evidence type="ECO:0000313" key="2">
    <source>
        <dbReference type="Proteomes" id="UP001501521"/>
    </source>
</evidence>